<keyword evidence="1" id="KW-1133">Transmembrane helix</keyword>
<protein>
    <submittedName>
        <fullName evidence="2">Uncharacterized protein</fullName>
    </submittedName>
</protein>
<dbReference type="OrthoDB" id="1665149at2"/>
<dbReference type="Proteomes" id="UP000248132">
    <property type="component" value="Unassembled WGS sequence"/>
</dbReference>
<reference evidence="2 3" key="1">
    <citation type="submission" date="2018-06" db="EMBL/GenBank/DDBJ databases">
        <title>Genomic Encyclopedia of Type Strains, Phase I: the one thousand microbial genomes (KMG-I) project.</title>
        <authorList>
            <person name="Kyrpides N."/>
        </authorList>
    </citation>
    <scope>NUCLEOTIDE SEQUENCE [LARGE SCALE GENOMIC DNA]</scope>
    <source>
        <strain evidence="2 3">DSM 19573</strain>
    </source>
</reference>
<dbReference type="EMBL" id="QKMR01000020">
    <property type="protein sequence ID" value="PYG86563.1"/>
    <property type="molecule type" value="Genomic_DNA"/>
</dbReference>
<evidence type="ECO:0000313" key="2">
    <source>
        <dbReference type="EMBL" id="PYG86563.1"/>
    </source>
</evidence>
<keyword evidence="3" id="KW-1185">Reference proteome</keyword>
<keyword evidence="1" id="KW-0472">Membrane</keyword>
<feature type="transmembrane region" description="Helical" evidence="1">
    <location>
        <begin position="39"/>
        <end position="57"/>
    </location>
</feature>
<dbReference type="RefSeq" id="WP_110462972.1">
    <property type="nucleotide sequence ID" value="NZ_QKMR01000020.1"/>
</dbReference>
<proteinExistence type="predicted"/>
<sequence length="585" mass="64417">MRKVNNDSLPHFINLVKSKYVTKIGGKNAMKKILIFKRIVSLIIIISIIFTFSSFASETSTIDIGESVGSQVILSIPYSSDIIGITGMDGEGGEEDTGPESFFITEDNHIFILDSNNYQILNFYNGEVIETIKVDTCKEHMIDIAIAEENIYILLNNDVIIKVDHNGTVLEKIDIASYGYKNKVNFLNITEEIAIKSKSINIEDGCLKVLFKDGKSHNLTNKKDTVEERNIGISKDGFNDISLGESKIKFPSFSQPVSAKKVKSTKNYDIYYTSEIYDSIDGVIMDRRLYFADSHKIIKYVQLEQEPFSLPNRLYRVMEDGTVYQMVTSDDRLSIKKLGYSNEYSSKPSYINNLKSESVSMNINNTADNMISVASAADDVASRVQSLVYYNWSYNPATHGNKTSNGVPSSVVQPSYLVGLSQITSQVGIPYSYGGSYGIDVTYHTYPNNLTFPQAVSAGRYTGNAGNAVTTPITAGIDCSGLVSVAFNLGSKYGTGNLVSSSGPFKTVTGAPQCMDIYNNSGDHVFIFYTSSTIAGELYYNIYEATTTYNYRGGGGAHADKTVGAGFYVDDANLSGYVHARRSGW</sequence>
<gene>
    <name evidence="2" type="ORF">LY28_02991</name>
</gene>
<accession>A0A318XJP9</accession>
<evidence type="ECO:0000313" key="3">
    <source>
        <dbReference type="Proteomes" id="UP000248132"/>
    </source>
</evidence>
<dbReference type="Gene3D" id="3.90.1720.10">
    <property type="entry name" value="endopeptidase domain like (from Nostoc punctiforme)"/>
    <property type="match status" value="1"/>
</dbReference>
<dbReference type="AlphaFoldDB" id="A0A318XJP9"/>
<evidence type="ECO:0000256" key="1">
    <source>
        <dbReference type="SAM" id="Phobius"/>
    </source>
</evidence>
<name>A0A318XJP9_9FIRM</name>
<keyword evidence="1" id="KW-0812">Transmembrane</keyword>
<comment type="caution">
    <text evidence="2">The sequence shown here is derived from an EMBL/GenBank/DDBJ whole genome shotgun (WGS) entry which is preliminary data.</text>
</comment>
<organism evidence="2 3">
    <name type="scientific">Ruminiclostridium sufflavum DSM 19573</name>
    <dbReference type="NCBI Taxonomy" id="1121337"/>
    <lineage>
        <taxon>Bacteria</taxon>
        <taxon>Bacillati</taxon>
        <taxon>Bacillota</taxon>
        <taxon>Clostridia</taxon>
        <taxon>Eubacteriales</taxon>
        <taxon>Oscillospiraceae</taxon>
        <taxon>Ruminiclostridium</taxon>
    </lineage>
</organism>